<keyword evidence="1" id="KW-0378">Hydrolase</keyword>
<evidence type="ECO:0000313" key="2">
    <source>
        <dbReference type="Proteomes" id="UP001216390"/>
    </source>
</evidence>
<reference evidence="1" key="1">
    <citation type="submission" date="2023-01" db="EMBL/GenBank/DDBJ databases">
        <title>The diversity of Class Acidimicrobiia in South China Sea sediment environments and the proposal of Iamia marina sp. nov., a novel species of the genus Iamia.</title>
        <authorList>
            <person name="He Y."/>
            <person name="Tian X."/>
        </authorList>
    </citation>
    <scope>NUCLEOTIDE SEQUENCE</scope>
    <source>
        <strain evidence="1">DSM 19957</strain>
    </source>
</reference>
<keyword evidence="2" id="KW-1185">Reference proteome</keyword>
<dbReference type="PIRSF" id="PIRSF007580">
    <property type="entry name" value="UCP07580"/>
    <property type="match status" value="1"/>
</dbReference>
<accession>A0AAE9Y6T9</accession>
<proteinExistence type="predicted"/>
<dbReference type="EMBL" id="CP116942">
    <property type="protein sequence ID" value="WCO68000.1"/>
    <property type="molecule type" value="Genomic_DNA"/>
</dbReference>
<dbReference type="AlphaFoldDB" id="A0AAE9Y6T9"/>
<name>A0AAE9Y6T9_9ACTN</name>
<dbReference type="GO" id="GO:0016787">
    <property type="term" value="F:hydrolase activity"/>
    <property type="evidence" value="ECO:0007669"/>
    <property type="project" value="UniProtKB-KW"/>
</dbReference>
<organism evidence="1 2">
    <name type="scientific">Iamia majanohamensis</name>
    <dbReference type="NCBI Taxonomy" id="467976"/>
    <lineage>
        <taxon>Bacteria</taxon>
        <taxon>Bacillati</taxon>
        <taxon>Actinomycetota</taxon>
        <taxon>Acidimicrobiia</taxon>
        <taxon>Acidimicrobiales</taxon>
        <taxon>Iamiaceae</taxon>
        <taxon>Iamia</taxon>
    </lineage>
</organism>
<gene>
    <name evidence="1" type="ORF">PO878_04585</name>
</gene>
<protein>
    <submittedName>
        <fullName evidence="1">Metal-dependent hydrolase</fullName>
    </submittedName>
</protein>
<dbReference type="PANTHER" id="PTHR39456">
    <property type="entry name" value="METAL-DEPENDENT HYDROLASE"/>
    <property type="match status" value="1"/>
</dbReference>
<dbReference type="Proteomes" id="UP001216390">
    <property type="component" value="Chromosome"/>
</dbReference>
<sequence length="281" mass="31659">MPVRDVDLRFEEVPKYFVAGDIVMSHLFAVLSATFPDGEESFVRSVAAVRDRIDDDQLAEDVDGFVGQESMHGREHRAFNRHLAALGYPTRRVERYTEVAYRWFERVAGPKVHLAATAALEHYTATLAELLLTDSDARAVFEHDAVRRLFLWHALEESEHKAVAFDTFRHVGGTERMRRITMTAVHMDFLLELVAMTAVSVALDGNARRHPTQVLRGLGRLLRSPFVSAGAVRQLAQYQRRGFHPNDRDTTGLVATWRHRLFGATPEAITDPGRRVAGGSE</sequence>
<dbReference type="KEGG" id="ima:PO878_04585"/>
<dbReference type="Pfam" id="PF10118">
    <property type="entry name" value="Metal_hydrol"/>
    <property type="match status" value="1"/>
</dbReference>
<dbReference type="PANTHER" id="PTHR39456:SF1">
    <property type="entry name" value="METAL-DEPENDENT HYDROLASE"/>
    <property type="match status" value="1"/>
</dbReference>
<dbReference type="InterPro" id="IPR016516">
    <property type="entry name" value="UCP07580"/>
</dbReference>
<evidence type="ECO:0000313" key="1">
    <source>
        <dbReference type="EMBL" id="WCO68000.1"/>
    </source>
</evidence>
<dbReference type="RefSeq" id="WP_272737517.1">
    <property type="nucleotide sequence ID" value="NZ_CP116942.1"/>
</dbReference>